<dbReference type="EMBL" id="JABAIM010000001">
    <property type="protein sequence ID" value="NLR74963.1"/>
    <property type="molecule type" value="Genomic_DNA"/>
</dbReference>
<organism evidence="1 2">
    <name type="scientific">Leeia aquatica</name>
    <dbReference type="NCBI Taxonomy" id="2725557"/>
    <lineage>
        <taxon>Bacteria</taxon>
        <taxon>Pseudomonadati</taxon>
        <taxon>Pseudomonadota</taxon>
        <taxon>Betaproteobacteria</taxon>
        <taxon>Neisseriales</taxon>
        <taxon>Leeiaceae</taxon>
        <taxon>Leeia</taxon>
    </lineage>
</organism>
<reference evidence="1 2" key="1">
    <citation type="submission" date="2020-04" db="EMBL/GenBank/DDBJ databases">
        <title>Draft genome of Leeia sp. IMCC25680.</title>
        <authorList>
            <person name="Song J."/>
            <person name="Cho J.-C."/>
        </authorList>
    </citation>
    <scope>NUCLEOTIDE SEQUENCE [LARGE SCALE GENOMIC DNA]</scope>
    <source>
        <strain evidence="1 2">IMCC25680</strain>
    </source>
</reference>
<accession>A0A847S5A2</accession>
<comment type="caution">
    <text evidence="1">The sequence shown here is derived from an EMBL/GenBank/DDBJ whole genome shotgun (WGS) entry which is preliminary data.</text>
</comment>
<evidence type="ECO:0000313" key="2">
    <source>
        <dbReference type="Proteomes" id="UP000587991"/>
    </source>
</evidence>
<name>A0A847S5A2_9NEIS</name>
<dbReference type="RefSeq" id="WP_168876535.1">
    <property type="nucleotide sequence ID" value="NZ_JABAIM010000001.1"/>
</dbReference>
<dbReference type="AlphaFoldDB" id="A0A847S5A2"/>
<evidence type="ECO:0000313" key="1">
    <source>
        <dbReference type="EMBL" id="NLR74963.1"/>
    </source>
</evidence>
<dbReference type="Proteomes" id="UP000587991">
    <property type="component" value="Unassembled WGS sequence"/>
</dbReference>
<keyword evidence="2" id="KW-1185">Reference proteome</keyword>
<gene>
    <name evidence="1" type="ORF">HF682_07310</name>
</gene>
<sequence length="90" mass="10158">MRNPNTDILHVLERSDMIQFNGEYARPDFLYVPAEDEPSHPDDVVLEISVADDEVDFTLSELENAKPLGEGSYLLEDRGLLRCLSSAILH</sequence>
<protein>
    <submittedName>
        <fullName evidence="1">Uncharacterized protein</fullName>
    </submittedName>
</protein>
<proteinExistence type="predicted"/>